<protein>
    <submittedName>
        <fullName evidence="1">Uncharacterized protein</fullName>
    </submittedName>
</protein>
<comment type="caution">
    <text evidence="1">The sequence shown here is derived from an EMBL/GenBank/DDBJ whole genome shotgun (WGS) entry which is preliminary data.</text>
</comment>
<accession>A0A1F5YXC1</accession>
<reference evidence="1 2" key="1">
    <citation type="journal article" date="2016" name="Nat. Commun.">
        <title>Thousands of microbial genomes shed light on interconnected biogeochemical processes in an aquifer system.</title>
        <authorList>
            <person name="Anantharaman K."/>
            <person name="Brown C.T."/>
            <person name="Hug L.A."/>
            <person name="Sharon I."/>
            <person name="Castelle C.J."/>
            <person name="Probst A.J."/>
            <person name="Thomas B.C."/>
            <person name="Singh A."/>
            <person name="Wilkins M.J."/>
            <person name="Karaoz U."/>
            <person name="Brodie E.L."/>
            <person name="Williams K.H."/>
            <person name="Hubbard S.S."/>
            <person name="Banfield J.F."/>
        </authorList>
    </citation>
    <scope>NUCLEOTIDE SEQUENCE [LARGE SCALE GENOMIC DNA]</scope>
</reference>
<proteinExistence type="predicted"/>
<evidence type="ECO:0000313" key="1">
    <source>
        <dbReference type="EMBL" id="OGG04849.1"/>
    </source>
</evidence>
<dbReference type="EMBL" id="MFJD01000001">
    <property type="protein sequence ID" value="OGG04849.1"/>
    <property type="molecule type" value="Genomic_DNA"/>
</dbReference>
<dbReference type="Proteomes" id="UP000178448">
    <property type="component" value="Unassembled WGS sequence"/>
</dbReference>
<dbReference type="AlphaFoldDB" id="A0A1F5YXC1"/>
<gene>
    <name evidence="1" type="ORF">A2Z33_06100</name>
</gene>
<organism evidence="1 2">
    <name type="scientific">Candidatus Gottesmanbacteria bacterium RBG_16_52_11</name>
    <dbReference type="NCBI Taxonomy" id="1798374"/>
    <lineage>
        <taxon>Bacteria</taxon>
        <taxon>Candidatus Gottesmaniibacteriota</taxon>
    </lineage>
</organism>
<evidence type="ECO:0000313" key="2">
    <source>
        <dbReference type="Proteomes" id="UP000178448"/>
    </source>
</evidence>
<name>A0A1F5YXC1_9BACT</name>
<sequence>MVHKSFIQFKSFPPSDHNQPIIVLQSPHSRSLNVGFLTKLNGATQFVPGRLNFGPRREDDTYQATIDSLKIRPVSKILKKYKPEEISTVTVLRETLACRLGSALMAVGMENHYGDAFIGATHIKGDGKIRTAYLYENTEGLTQNGLWIIAESFCVGRNLAATMNSLLSKFRPREILFIAPIASRRAINAVGGIIARKNIPTTFVAWGALFGVDEKTLYDMPWGHRDTEPLDSRDREVFISMYGPRLCVGGDFGNNYYGQVLARQLYVEQLKEHRIRPHFPTTGKILKLYHRSEIVSR</sequence>